<dbReference type="PROSITE" id="PS50895">
    <property type="entry name" value="SURF1"/>
    <property type="match status" value="1"/>
</dbReference>
<comment type="subcellular location">
    <subcellularLocation>
        <location evidence="1">Cell membrane</location>
        <topology evidence="1">Multi-pass membrane protein</topology>
    </subcellularLocation>
</comment>
<evidence type="ECO:0000256" key="2">
    <source>
        <dbReference type="SAM" id="MobiDB-lite"/>
    </source>
</evidence>
<dbReference type="Proteomes" id="UP001596098">
    <property type="component" value="Unassembled WGS sequence"/>
</dbReference>
<dbReference type="Pfam" id="PF02104">
    <property type="entry name" value="SURF1"/>
    <property type="match status" value="1"/>
</dbReference>
<keyword evidence="1" id="KW-0472">Membrane</keyword>
<evidence type="ECO:0000256" key="1">
    <source>
        <dbReference type="RuleBase" id="RU363076"/>
    </source>
</evidence>
<reference evidence="4" key="1">
    <citation type="journal article" date="2019" name="Int. J. Syst. Evol. Microbiol.">
        <title>The Global Catalogue of Microorganisms (GCM) 10K type strain sequencing project: providing services to taxonomists for standard genome sequencing and annotation.</title>
        <authorList>
            <consortium name="The Broad Institute Genomics Platform"/>
            <consortium name="The Broad Institute Genome Sequencing Center for Infectious Disease"/>
            <person name="Wu L."/>
            <person name="Ma J."/>
        </authorList>
    </citation>
    <scope>NUCLEOTIDE SEQUENCE [LARGE SCALE GENOMIC DNA]</scope>
    <source>
        <strain evidence="4">DFY28</strain>
    </source>
</reference>
<organism evidence="3 4">
    <name type="scientific">Nocardioides yefusunii</name>
    <dbReference type="NCBI Taxonomy" id="2500546"/>
    <lineage>
        <taxon>Bacteria</taxon>
        <taxon>Bacillati</taxon>
        <taxon>Actinomycetota</taxon>
        <taxon>Actinomycetes</taxon>
        <taxon>Propionibacteriales</taxon>
        <taxon>Nocardioidaceae</taxon>
        <taxon>Nocardioides</taxon>
    </lineage>
</organism>
<dbReference type="EMBL" id="JBHSQI010000009">
    <property type="protein sequence ID" value="MFC6154839.1"/>
    <property type="molecule type" value="Genomic_DNA"/>
</dbReference>
<dbReference type="InterPro" id="IPR002994">
    <property type="entry name" value="Surf1/Shy1"/>
</dbReference>
<evidence type="ECO:0000313" key="4">
    <source>
        <dbReference type="Proteomes" id="UP001596098"/>
    </source>
</evidence>
<keyword evidence="4" id="KW-1185">Reference proteome</keyword>
<keyword evidence="1" id="KW-1003">Cell membrane</keyword>
<accession>A0ABW1R287</accession>
<name>A0ABW1R287_9ACTN</name>
<dbReference type="CDD" id="cd06662">
    <property type="entry name" value="SURF1"/>
    <property type="match status" value="1"/>
</dbReference>
<proteinExistence type="inferred from homology"/>
<gene>
    <name evidence="3" type="ORF">ACFPWU_14315</name>
</gene>
<feature type="region of interest" description="Disordered" evidence="2">
    <location>
        <begin position="255"/>
        <end position="284"/>
    </location>
</feature>
<feature type="compositionally biased region" description="Low complexity" evidence="2">
    <location>
        <begin position="256"/>
        <end position="268"/>
    </location>
</feature>
<dbReference type="RefSeq" id="WP_128219120.1">
    <property type="nucleotide sequence ID" value="NZ_CP034929.1"/>
</dbReference>
<evidence type="ECO:0000313" key="3">
    <source>
        <dbReference type="EMBL" id="MFC6154839.1"/>
    </source>
</evidence>
<comment type="similarity">
    <text evidence="1">Belongs to the SURF1 family.</text>
</comment>
<sequence>MKIPVLLRPVALGAHVAGIVLSSAAVGLGLWQLNTWEDRRDDASTERIERSAEPLVDVIGPDQPFQKDQVARSVTAQGEWLTDRTVYVPDRDRDGVEGHWVITMFAVDGSESAIPVVRGWIEEIDPRPVAPTGQASLAGWLQPPEGKAGMPDDDPTDDVIPQVRMADLVQHVDRDLYGGYLLLDHDIQDVDASTSNGGVESLESVDLTQVPEVSATTGWRNFLYAMEWWIFAGFALFIWLRWCRDEVLRVREEEAAQYAPAEPTAEPVEAVDERREDTHAATDA</sequence>
<feature type="compositionally biased region" description="Basic and acidic residues" evidence="2">
    <location>
        <begin position="271"/>
        <end position="284"/>
    </location>
</feature>
<protein>
    <recommendedName>
        <fullName evidence="1">SURF1-like protein</fullName>
    </recommendedName>
</protein>
<comment type="caution">
    <text evidence="3">The sequence shown here is derived from an EMBL/GenBank/DDBJ whole genome shotgun (WGS) entry which is preliminary data.</text>
</comment>